<proteinExistence type="inferred from homology"/>
<organism evidence="4 5">
    <name type="scientific">Citricoccus parietis</name>
    <dbReference type="NCBI Taxonomy" id="592307"/>
    <lineage>
        <taxon>Bacteria</taxon>
        <taxon>Bacillati</taxon>
        <taxon>Actinomycetota</taxon>
        <taxon>Actinomycetes</taxon>
        <taxon>Micrococcales</taxon>
        <taxon>Micrococcaceae</taxon>
        <taxon>Citricoccus</taxon>
    </lineage>
</organism>
<dbReference type="RefSeq" id="WP_378041286.1">
    <property type="nucleotide sequence ID" value="NZ_JBHLWH010000027.1"/>
</dbReference>
<dbReference type="Proteomes" id="UP001589766">
    <property type="component" value="Unassembled WGS sequence"/>
</dbReference>
<evidence type="ECO:0000313" key="4">
    <source>
        <dbReference type="EMBL" id="MFC0248690.1"/>
    </source>
</evidence>
<evidence type="ECO:0000256" key="2">
    <source>
        <dbReference type="ARBA" id="ARBA00022801"/>
    </source>
</evidence>
<accession>A0ABV6F6H3</accession>
<dbReference type="EMBL" id="JBHLWH010000027">
    <property type="protein sequence ID" value="MFC0248690.1"/>
    <property type="molecule type" value="Genomic_DNA"/>
</dbReference>
<evidence type="ECO:0000313" key="5">
    <source>
        <dbReference type="Proteomes" id="UP001589766"/>
    </source>
</evidence>
<sequence length="357" mass="36783">MDFATAPVHHVRDTLRELSLRGVTRVVASLPTLPAPDLLAAVRRLAPLVWEGTLAGLHLEGPFLSRHRCGAQSAEDVLEPGSDRSRRLLESLVQAGRPDHGGPDAQAIVAMTYAPELEGAECVERTLFAAGILPSPGHTDSTEAEFTTALQRWTGMQTLGLGLGGTGRHRRPAVTHLFNAMPGFHHRAPGPVPAALRAAARGDLRVELVADGLHVDPGVILDVLRLAPAAVCVVSDASAATDAPAGTYALGAVAIETTGNNSNTGNLSTAAPRLAGRSTLASGAAVLDGALRHLLAWGVPPELAVPAVSTTPALTLPPARRASGWVEWDWDAENGTIAPGPPAVVVPPGAPGVDGAP</sequence>
<dbReference type="InterPro" id="IPR032466">
    <property type="entry name" value="Metal_Hydrolase"/>
</dbReference>
<dbReference type="PANTHER" id="PTHR11113">
    <property type="entry name" value="N-ACETYLGLUCOSAMINE-6-PHOSPHATE DEACETYLASE"/>
    <property type="match status" value="1"/>
</dbReference>
<name>A0ABV6F6H3_9MICC</name>
<feature type="compositionally biased region" description="Pro residues" evidence="3">
    <location>
        <begin position="339"/>
        <end position="350"/>
    </location>
</feature>
<dbReference type="Gene3D" id="3.20.20.140">
    <property type="entry name" value="Metal-dependent hydrolases"/>
    <property type="match status" value="1"/>
</dbReference>
<feature type="region of interest" description="Disordered" evidence="3">
    <location>
        <begin position="334"/>
        <end position="357"/>
    </location>
</feature>
<dbReference type="SUPFAM" id="SSF51556">
    <property type="entry name" value="Metallo-dependent hydrolases"/>
    <property type="match status" value="1"/>
</dbReference>
<reference evidence="4 5" key="1">
    <citation type="submission" date="2024-09" db="EMBL/GenBank/DDBJ databases">
        <authorList>
            <person name="Sun Q."/>
            <person name="Mori K."/>
        </authorList>
    </citation>
    <scope>NUCLEOTIDE SEQUENCE [LARGE SCALE GENOMIC DNA]</scope>
    <source>
        <strain evidence="4 5">CCM 7609</strain>
    </source>
</reference>
<gene>
    <name evidence="4" type="ORF">ACFFIO_09270</name>
</gene>
<comment type="caution">
    <text evidence="4">The sequence shown here is derived from an EMBL/GenBank/DDBJ whole genome shotgun (WGS) entry which is preliminary data.</text>
</comment>
<evidence type="ECO:0000256" key="3">
    <source>
        <dbReference type="SAM" id="MobiDB-lite"/>
    </source>
</evidence>
<dbReference type="PANTHER" id="PTHR11113:SF14">
    <property type="entry name" value="N-ACETYLGLUCOSAMINE-6-PHOSPHATE DEACETYLASE"/>
    <property type="match status" value="1"/>
</dbReference>
<comment type="similarity">
    <text evidence="1">Belongs to the metallo-dependent hydrolases superfamily. NagA family.</text>
</comment>
<keyword evidence="5" id="KW-1185">Reference proteome</keyword>
<protein>
    <submittedName>
        <fullName evidence="4">N-acetylglucosamine-6-phosphate deacetylase</fullName>
    </submittedName>
</protein>
<keyword evidence="2" id="KW-0378">Hydrolase</keyword>
<evidence type="ECO:0000256" key="1">
    <source>
        <dbReference type="ARBA" id="ARBA00010716"/>
    </source>
</evidence>